<sequence length="49" mass="5441">MSHRVHVTDLLEAAKLLADAQQDVMLSYLICMAILEARQTQKENTAKAA</sequence>
<protein>
    <recommendedName>
        <fullName evidence="3">DUF2783 domain-containing protein</fullName>
    </recommendedName>
</protein>
<evidence type="ECO:0000313" key="2">
    <source>
        <dbReference type="Proteomes" id="UP000823786"/>
    </source>
</evidence>
<accession>A0ABS4EG40</accession>
<gene>
    <name evidence="1" type="ORF">J2Z75_000390</name>
</gene>
<keyword evidence="2" id="KW-1185">Reference proteome</keyword>
<dbReference type="Proteomes" id="UP000823786">
    <property type="component" value="Unassembled WGS sequence"/>
</dbReference>
<evidence type="ECO:0008006" key="3">
    <source>
        <dbReference type="Google" id="ProtNLM"/>
    </source>
</evidence>
<comment type="caution">
    <text evidence="1">The sequence shown here is derived from an EMBL/GenBank/DDBJ whole genome shotgun (WGS) entry which is preliminary data.</text>
</comment>
<organism evidence="1 2">
    <name type="scientific">Rhizobium herbae</name>
    <dbReference type="NCBI Taxonomy" id="508661"/>
    <lineage>
        <taxon>Bacteria</taxon>
        <taxon>Pseudomonadati</taxon>
        <taxon>Pseudomonadota</taxon>
        <taxon>Alphaproteobacteria</taxon>
        <taxon>Hyphomicrobiales</taxon>
        <taxon>Rhizobiaceae</taxon>
        <taxon>Rhizobium/Agrobacterium group</taxon>
        <taxon>Rhizobium</taxon>
    </lineage>
</organism>
<dbReference type="EMBL" id="JAGGJV010000001">
    <property type="protein sequence ID" value="MBP1856910.1"/>
    <property type="molecule type" value="Genomic_DNA"/>
</dbReference>
<name>A0ABS4EG40_9HYPH</name>
<proteinExistence type="predicted"/>
<reference evidence="1 2" key="1">
    <citation type="submission" date="2021-03" db="EMBL/GenBank/DDBJ databases">
        <title>Genomic Encyclopedia of Type Strains, Phase IV (KMG-IV): sequencing the most valuable type-strain genomes for metagenomic binning, comparative biology and taxonomic classification.</title>
        <authorList>
            <person name="Goeker M."/>
        </authorList>
    </citation>
    <scope>NUCLEOTIDE SEQUENCE [LARGE SCALE GENOMIC DNA]</scope>
    <source>
        <strain evidence="1 2">DSM 26427</strain>
    </source>
</reference>
<evidence type="ECO:0000313" key="1">
    <source>
        <dbReference type="EMBL" id="MBP1856910.1"/>
    </source>
</evidence>